<dbReference type="GO" id="GO:0000271">
    <property type="term" value="P:polysaccharide biosynthetic process"/>
    <property type="evidence" value="ECO:0007669"/>
    <property type="project" value="InterPro"/>
</dbReference>
<evidence type="ECO:0008006" key="5">
    <source>
        <dbReference type="Google" id="ProtNLM"/>
    </source>
</evidence>
<sequence length="608" mass="67557">MLSWFVLPGPCAIDDALRHALDALLASTDGLGTAPELPSLMARVVAVRADFERNVVPECPPELMQRRSRPRVLLIDQPCESDAALAAFDRMVRAAQGEHPEAEFWVWPAAFGGRGGISLEGWAAPAVRSVAAGFSFLATLPHVDHVYTVSAPEGMHALLAGVPVRVFGRPYYAGLGLTADEFPMPDRRQRLTRTALFDAIYLRLARYLDPETHDDGTLERVLDSIELQRAVRARYVDCQRVAGVRFQRWKRRFATPYLTAGGGMLRWTRAPEQLDASERAVVWGGKSTHGIPVGAAMLRMEDGFFHSNGLGSDMNAPCSQVLDREGLYFDARTPSELTHILNTADFDDAELVRAAALRRLVSQLGVTKYNLGRRAPDWEAPGGKTIILVAGQVADDASIRFGTGAIATAEALLEAVRKCNPDGFIVYKPHPDVLSGNRQGLIHARELADVVDAEADLVSLVERADEVHVLSSLAGFDALLRGKRVFTYGLPFYAGWGLTHDALVQPWRQRTLTLDMLVAGTLLRYPIYWDWTTQLFTTPEAVVRKLGLTASRPLERIAGDWRRPLRKAWRWSRNTVWYGIWAWTRRRQTRLSEVTLPDAGVVAIRQVR</sequence>
<reference evidence="1 3" key="1">
    <citation type="submission" date="2023-07" db="EMBL/GenBank/DDBJ databases">
        <authorList>
            <person name="Peeters C."/>
        </authorList>
    </citation>
    <scope>NUCLEOTIDE SEQUENCE</scope>
    <source>
        <strain evidence="2 3">LMG 32965</strain>
        <strain evidence="1">R-77567</strain>
    </source>
</reference>
<dbReference type="Pfam" id="PF05159">
    <property type="entry name" value="Capsule_synth"/>
    <property type="match status" value="2"/>
</dbReference>
<accession>A0AAD2C4X8</accession>
<dbReference type="Proteomes" id="UP001189792">
    <property type="component" value="Unassembled WGS sequence"/>
</dbReference>
<dbReference type="CDD" id="cd16439">
    <property type="entry name" value="beta_Kdo_transferase_KpsC_2"/>
    <property type="match status" value="1"/>
</dbReference>
<dbReference type="EMBL" id="CAUDLI010000010">
    <property type="protein sequence ID" value="CAJ0897741.1"/>
    <property type="molecule type" value="Genomic_DNA"/>
</dbReference>
<gene>
    <name evidence="2" type="ORF">R77564_04136</name>
    <name evidence="1" type="ORF">R77567_04270</name>
</gene>
<name>A0AAD2C4X8_9RALS</name>
<comment type="caution">
    <text evidence="1">The sequence shown here is derived from an EMBL/GenBank/DDBJ whole genome shotgun (WGS) entry which is preliminary data.</text>
</comment>
<dbReference type="EMBL" id="CAUDKO010000012">
    <property type="protein sequence ID" value="CAJ0891390.1"/>
    <property type="molecule type" value="Genomic_DNA"/>
</dbReference>
<proteinExistence type="predicted"/>
<dbReference type="GO" id="GO:0015774">
    <property type="term" value="P:polysaccharide transport"/>
    <property type="evidence" value="ECO:0007669"/>
    <property type="project" value="InterPro"/>
</dbReference>
<dbReference type="AlphaFoldDB" id="A0AAD2C4X8"/>
<evidence type="ECO:0000313" key="3">
    <source>
        <dbReference type="Proteomes" id="UP001189792"/>
    </source>
</evidence>
<evidence type="ECO:0000313" key="4">
    <source>
        <dbReference type="Proteomes" id="UP001190491"/>
    </source>
</evidence>
<evidence type="ECO:0000313" key="2">
    <source>
        <dbReference type="EMBL" id="CAJ0897741.1"/>
    </source>
</evidence>
<keyword evidence="3" id="KW-1185">Reference proteome</keyword>
<organism evidence="1 4">
    <name type="scientific">Ralstonia flatus</name>
    <dbReference type="NCBI Taxonomy" id="3058601"/>
    <lineage>
        <taxon>Bacteria</taxon>
        <taxon>Pseudomonadati</taxon>
        <taxon>Pseudomonadota</taxon>
        <taxon>Betaproteobacteria</taxon>
        <taxon>Burkholderiales</taxon>
        <taxon>Burkholderiaceae</taxon>
        <taxon>Ralstonia</taxon>
    </lineage>
</organism>
<dbReference type="Proteomes" id="UP001190491">
    <property type="component" value="Unassembled WGS sequence"/>
</dbReference>
<protein>
    <recommendedName>
        <fullName evidence="5">Capsular biosynthesis protein</fullName>
    </recommendedName>
</protein>
<evidence type="ECO:0000313" key="1">
    <source>
        <dbReference type="EMBL" id="CAJ0891390.1"/>
    </source>
</evidence>
<dbReference type="InterPro" id="IPR007833">
    <property type="entry name" value="Capsule_polysaccharide_synth"/>
</dbReference>